<gene>
    <name evidence="9" type="primary">WBGene00092591</name>
</gene>
<dbReference type="GO" id="GO:0008237">
    <property type="term" value="F:metallopeptidase activity"/>
    <property type="evidence" value="ECO:0007669"/>
    <property type="project" value="UniProtKB-KW"/>
</dbReference>
<dbReference type="GO" id="GO:0005829">
    <property type="term" value="C:cytosol"/>
    <property type="evidence" value="ECO:0000318"/>
    <property type="project" value="GO_Central"/>
</dbReference>
<dbReference type="Gene3D" id="1.10.390.10">
    <property type="entry name" value="Neutral Protease Domain 2"/>
    <property type="match status" value="1"/>
</dbReference>
<dbReference type="GO" id="GO:0008270">
    <property type="term" value="F:zinc ion binding"/>
    <property type="evidence" value="ECO:0007669"/>
    <property type="project" value="InterPro"/>
</dbReference>
<dbReference type="InterPro" id="IPR034015">
    <property type="entry name" value="M1_LTA4H"/>
</dbReference>
<dbReference type="InterPro" id="IPR016024">
    <property type="entry name" value="ARM-type_fold"/>
</dbReference>
<dbReference type="SUPFAM" id="SSF63737">
    <property type="entry name" value="Leukotriene A4 hydrolase N-terminal domain"/>
    <property type="match status" value="1"/>
</dbReference>
<feature type="binding site" evidence="8">
    <location>
        <position position="312"/>
    </location>
    <ligand>
        <name>Zn(2+)</name>
        <dbReference type="ChEBI" id="CHEBI:29105"/>
        <note>catalytic</note>
    </ligand>
</feature>
<evidence type="ECO:0000313" key="10">
    <source>
        <dbReference type="Proteomes" id="UP000005239"/>
    </source>
</evidence>
<evidence type="ECO:0000256" key="8">
    <source>
        <dbReference type="PIRSR" id="PIRSR634015-3"/>
    </source>
</evidence>
<dbReference type="Pfam" id="PF09127">
    <property type="entry name" value="Leuk-A4-hydro_C"/>
    <property type="match status" value="1"/>
</dbReference>
<dbReference type="InterPro" id="IPR049980">
    <property type="entry name" value="LTA4H_cat"/>
</dbReference>
<dbReference type="FunFam" id="1.10.390.10:FF:000003">
    <property type="entry name" value="Leukotriene A(4) hydrolase"/>
    <property type="match status" value="1"/>
</dbReference>
<reference evidence="10" key="1">
    <citation type="journal article" date="2008" name="Nat. Genet.">
        <title>The Pristionchus pacificus genome provides a unique perspective on nematode lifestyle and parasitism.</title>
        <authorList>
            <person name="Dieterich C."/>
            <person name="Clifton S.W."/>
            <person name="Schuster L.N."/>
            <person name="Chinwalla A."/>
            <person name="Delehaunty K."/>
            <person name="Dinkelacker I."/>
            <person name="Fulton L."/>
            <person name="Fulton R."/>
            <person name="Godfrey J."/>
            <person name="Minx P."/>
            <person name="Mitreva M."/>
            <person name="Roeseler W."/>
            <person name="Tian H."/>
            <person name="Witte H."/>
            <person name="Yang S.P."/>
            <person name="Wilson R.K."/>
            <person name="Sommer R.J."/>
        </authorList>
    </citation>
    <scope>NUCLEOTIDE SEQUENCE [LARGE SCALE GENOMIC DNA]</scope>
    <source>
        <strain evidence="10">PS312</strain>
    </source>
</reference>
<keyword evidence="5 8" id="KW-0862">Zinc</keyword>
<dbReference type="SUPFAM" id="SSF55486">
    <property type="entry name" value="Metalloproteases ('zincins'), catalytic domain"/>
    <property type="match status" value="1"/>
</dbReference>
<dbReference type="InterPro" id="IPR015211">
    <property type="entry name" value="Peptidase_M1_C"/>
</dbReference>
<dbReference type="GO" id="GO:0043171">
    <property type="term" value="P:peptide catabolic process"/>
    <property type="evidence" value="ECO:0000318"/>
    <property type="project" value="GO_Central"/>
</dbReference>
<feature type="active site" description="Proton acceptor" evidence="7">
    <location>
        <position position="313"/>
    </location>
</feature>
<evidence type="ECO:0000256" key="3">
    <source>
        <dbReference type="ARBA" id="ARBA00022723"/>
    </source>
</evidence>
<dbReference type="FunFam" id="3.30.2010.30:FF:000001">
    <property type="entry name" value="Leukotriene A(4) hydrolase"/>
    <property type="match status" value="1"/>
</dbReference>
<dbReference type="GO" id="GO:0006508">
    <property type="term" value="P:proteolysis"/>
    <property type="evidence" value="ECO:0007669"/>
    <property type="project" value="UniProtKB-KW"/>
</dbReference>
<sequence length="613" mass="70152">MNLSRHALSYLWLGSEKMEIRSAQRLPRSSYVAQTARWLRSWLPKLMQLQEKERPRDPCSAANIEHATITHMAIKWDVHFLLQMLDGSVSLHVKLLKESTHVILDARDLYVRSVTVDGIDAEFSITPWHTFRASKLSIALPEEKTAEGTETVIHIVYSTSAAASALQWLKKEQTTDDKAPYLFSQCQPIHARSVVPCMDTPSVKQTYEAEPVAVPSYLLAIVVGALEKREISPRCAIWAEPSIVEKALWEFEETEQILSCAESICGPYVWGRYDMVCLPATFPYGGMENPCLTFVTPTLIAGDRSLVSVVAHEIAHSWSGNLVTNSTWEHFWLNEGFTVCIERKICGRLVSESYRQFMSLNGWRGDLVPTINEHFHPTHPLTKLVQEHKDIDPEMTFSSIHYEKGSAFLLALEQALGTEVFEKYLRAYIAEFSHKAIDSHTWREHLYNYFDDRKDVLDSVNIDAWLFEAGMPPAKPEYDDTMVVECDKLVKEWIDADEKSVKSITSEAYLSMKPLQRIECFSQLWQHDPPLPHYKLEALDRLYSLEECGNFEIQLQWIQLCIKCRWEPIVPRAALTGWPDFADEARGNFVRTRMTMHPITAEIVGEELNIKAA</sequence>
<dbReference type="PANTHER" id="PTHR45726">
    <property type="entry name" value="LEUKOTRIENE A-4 HYDROLASE"/>
    <property type="match status" value="1"/>
</dbReference>
<comment type="cofactor">
    <cofactor evidence="8">
        <name>Zn(2+)</name>
        <dbReference type="ChEBI" id="CHEBI:29105"/>
    </cofactor>
    <text evidence="8">Binds 1 zinc ion per subunit.</text>
</comment>
<dbReference type="CDD" id="cd09599">
    <property type="entry name" value="M1_LTA4H"/>
    <property type="match status" value="1"/>
</dbReference>
<dbReference type="EnsemblMetazoa" id="PPA03037.1">
    <property type="protein sequence ID" value="PPA03037.1"/>
    <property type="gene ID" value="WBGene00092591"/>
</dbReference>
<accession>A0A8R1U409</accession>
<keyword evidence="3 8" id="KW-0479">Metal-binding</keyword>
<protein>
    <submittedName>
        <fullName evidence="9">Peptidase</fullName>
    </submittedName>
</protein>
<organism evidence="9 10">
    <name type="scientific">Pristionchus pacificus</name>
    <name type="common">Parasitic nematode worm</name>
    <dbReference type="NCBI Taxonomy" id="54126"/>
    <lineage>
        <taxon>Eukaryota</taxon>
        <taxon>Metazoa</taxon>
        <taxon>Ecdysozoa</taxon>
        <taxon>Nematoda</taxon>
        <taxon>Chromadorea</taxon>
        <taxon>Rhabditida</taxon>
        <taxon>Rhabditina</taxon>
        <taxon>Diplogasteromorpha</taxon>
        <taxon>Diplogasteroidea</taxon>
        <taxon>Neodiplogasteridae</taxon>
        <taxon>Pristionchus</taxon>
    </lineage>
</organism>
<name>A0A2A6C519_PRIPA</name>
<dbReference type="InterPro" id="IPR045357">
    <property type="entry name" value="Aminopeptidase_N-like_N"/>
</dbReference>
<dbReference type="SMART" id="SM01263">
    <property type="entry name" value="Leuk-A4-hydro_C"/>
    <property type="match status" value="1"/>
</dbReference>
<evidence type="ECO:0000256" key="5">
    <source>
        <dbReference type="ARBA" id="ARBA00022833"/>
    </source>
</evidence>
<keyword evidence="10" id="KW-1185">Reference proteome</keyword>
<dbReference type="Gene3D" id="1.25.40.320">
    <property type="entry name" value="Peptidase M1, leukotriene A4 hydrolase/aminopeptidase C-terminal domain"/>
    <property type="match status" value="1"/>
</dbReference>
<evidence type="ECO:0000256" key="1">
    <source>
        <dbReference type="ARBA" id="ARBA00010136"/>
    </source>
</evidence>
<dbReference type="PANTHER" id="PTHR45726:SF6">
    <property type="entry name" value="PEPTIDASE M1 LEUKOTRIENE A4 HYDROLASE_AMINOPEPTIDASE C-TERMINAL DOMAIN-CONTAINING PROTEIN"/>
    <property type="match status" value="1"/>
</dbReference>
<dbReference type="Gene3D" id="3.30.2010.30">
    <property type="match status" value="1"/>
</dbReference>
<accession>A0A2A6C519</accession>
<evidence type="ECO:0000256" key="6">
    <source>
        <dbReference type="ARBA" id="ARBA00023049"/>
    </source>
</evidence>
<dbReference type="AlphaFoldDB" id="A0A2A6C519"/>
<dbReference type="InterPro" id="IPR042097">
    <property type="entry name" value="Aminopeptidase_N-like_N_sf"/>
</dbReference>
<dbReference type="GO" id="GO:0004301">
    <property type="term" value="F:epoxide hydrolase activity"/>
    <property type="evidence" value="ECO:0000318"/>
    <property type="project" value="GO_Central"/>
</dbReference>
<reference evidence="9" key="2">
    <citation type="submission" date="2022-06" db="UniProtKB">
        <authorList>
            <consortium name="EnsemblMetazoa"/>
        </authorList>
    </citation>
    <scope>IDENTIFICATION</scope>
    <source>
        <strain evidence="9">PS312</strain>
    </source>
</reference>
<evidence type="ECO:0000256" key="4">
    <source>
        <dbReference type="ARBA" id="ARBA00022801"/>
    </source>
</evidence>
<evidence type="ECO:0000256" key="2">
    <source>
        <dbReference type="ARBA" id="ARBA00022670"/>
    </source>
</evidence>
<dbReference type="SUPFAM" id="SSF48371">
    <property type="entry name" value="ARM repeat"/>
    <property type="match status" value="1"/>
</dbReference>
<keyword evidence="4" id="KW-0378">Hydrolase</keyword>
<keyword evidence="6" id="KW-0482">Metalloprotease</keyword>
<dbReference type="InterPro" id="IPR027268">
    <property type="entry name" value="Peptidase_M4/M1_CTD_sf"/>
</dbReference>
<dbReference type="Proteomes" id="UP000005239">
    <property type="component" value="Unassembled WGS sequence"/>
</dbReference>
<dbReference type="Gene3D" id="2.60.40.1730">
    <property type="entry name" value="tricorn interacting facor f3 domain"/>
    <property type="match status" value="1"/>
</dbReference>
<feature type="binding site" evidence="8">
    <location>
        <position position="335"/>
    </location>
    <ligand>
        <name>Zn(2+)</name>
        <dbReference type="ChEBI" id="CHEBI:29105"/>
        <note>catalytic</note>
    </ligand>
</feature>
<dbReference type="InterPro" id="IPR038502">
    <property type="entry name" value="M1_LTA-4_hydro/amino_C_sf"/>
</dbReference>
<comment type="similarity">
    <text evidence="1">Belongs to the peptidase M1 family.</text>
</comment>
<feature type="active site" description="Proton donor" evidence="7">
    <location>
        <position position="402"/>
    </location>
</feature>
<dbReference type="GO" id="GO:0004177">
    <property type="term" value="F:aminopeptidase activity"/>
    <property type="evidence" value="ECO:0000318"/>
    <property type="project" value="GO_Central"/>
</dbReference>
<dbReference type="OrthoDB" id="79562at2759"/>
<evidence type="ECO:0000256" key="7">
    <source>
        <dbReference type="PIRSR" id="PIRSR634015-1"/>
    </source>
</evidence>
<dbReference type="Pfam" id="PF01433">
    <property type="entry name" value="Peptidase_M1"/>
    <property type="match status" value="1"/>
</dbReference>
<dbReference type="InterPro" id="IPR014782">
    <property type="entry name" value="Peptidase_M1_dom"/>
</dbReference>
<feature type="binding site" evidence="8">
    <location>
        <position position="316"/>
    </location>
    <ligand>
        <name>Zn(2+)</name>
        <dbReference type="ChEBI" id="CHEBI:29105"/>
        <note>catalytic</note>
    </ligand>
</feature>
<keyword evidence="2" id="KW-0645">Protease</keyword>
<proteinExistence type="inferred from homology"/>
<evidence type="ECO:0000313" key="9">
    <source>
        <dbReference type="EnsemblMetazoa" id="PPA03037.1"/>
    </source>
</evidence>
<dbReference type="Pfam" id="PF17900">
    <property type="entry name" value="Peptidase_M1_N"/>
    <property type="match status" value="1"/>
</dbReference>